<dbReference type="InterPro" id="IPR042171">
    <property type="entry name" value="Acyl-CoA_hotdog"/>
</dbReference>
<dbReference type="Pfam" id="PF20789">
    <property type="entry name" value="4HBT_3C"/>
    <property type="match status" value="1"/>
</dbReference>
<evidence type="ECO:0000313" key="4">
    <source>
        <dbReference type="EMBL" id="MDM3926246.1"/>
    </source>
</evidence>
<reference evidence="4" key="4">
    <citation type="submission" date="2023-06" db="EMBL/GenBank/DDBJ databases">
        <authorList>
            <person name="Spilker T."/>
        </authorList>
    </citation>
    <scope>NUCLEOTIDE SEQUENCE</scope>
    <source>
        <strain evidence="4">FLAC1071</strain>
    </source>
</reference>
<dbReference type="CDD" id="cd00556">
    <property type="entry name" value="Thioesterase_II"/>
    <property type="match status" value="1"/>
</dbReference>
<evidence type="ECO:0000313" key="5">
    <source>
        <dbReference type="Proteomes" id="UP000198286"/>
    </source>
</evidence>
<dbReference type="InterPro" id="IPR049449">
    <property type="entry name" value="TesB_ACOT8-like_N"/>
</dbReference>
<dbReference type="Pfam" id="PF13622">
    <property type="entry name" value="4HBT_3"/>
    <property type="match status" value="1"/>
</dbReference>
<dbReference type="SUPFAM" id="SSF54637">
    <property type="entry name" value="Thioesterase/thiol ester dehydrase-isomerase"/>
    <property type="match status" value="2"/>
</dbReference>
<dbReference type="Proteomes" id="UP000198286">
    <property type="component" value="Chromosome"/>
</dbReference>
<reference evidence="4 6" key="2">
    <citation type="submission" date="2023-06" db="EMBL/GenBank/DDBJ databases">
        <title>Itaconate inhibition of nontuberculous mycobacteria.</title>
        <authorList>
            <person name="Breen P."/>
            <person name="Zimbric M."/>
            <person name="Caverly L."/>
        </authorList>
    </citation>
    <scope>NUCLEOTIDE SEQUENCE [LARGE SCALE GENOMIC DNA]</scope>
    <source>
        <strain evidence="4 6">FLAC1071</strain>
    </source>
</reference>
<dbReference type="Proteomes" id="UP001529272">
    <property type="component" value="Unassembled WGS sequence"/>
</dbReference>
<dbReference type="InterPro" id="IPR049450">
    <property type="entry name" value="ACOT8-like_C"/>
</dbReference>
<dbReference type="Gene3D" id="2.40.160.210">
    <property type="entry name" value="Acyl-CoA thioesterase, double hotdog domain"/>
    <property type="match status" value="1"/>
</dbReference>
<dbReference type="EMBL" id="CP015267">
    <property type="protein sequence ID" value="ASL15128.1"/>
    <property type="molecule type" value="Genomic_DNA"/>
</dbReference>
<name>A0A220XV20_MYCIT</name>
<dbReference type="RefSeq" id="WP_008256489.1">
    <property type="nucleotide sequence ID" value="NZ_CP015267.1"/>
</dbReference>
<protein>
    <submittedName>
        <fullName evidence="4">Thioesterase family protein</fullName>
    </submittedName>
</protein>
<dbReference type="InterPro" id="IPR029069">
    <property type="entry name" value="HotDog_dom_sf"/>
</dbReference>
<feature type="domain" description="Acyl-CoA thioesterase-like N-terminal HotDog" evidence="1">
    <location>
        <begin position="27"/>
        <end position="108"/>
    </location>
</feature>
<reference evidence="3 5" key="1">
    <citation type="journal article" date="2017" name="Lancet Infect. Dis.">
        <title>Global outbreak of severe Mycobacterium chimaera disease after cardiac surgery: a molecular epidemiological study.</title>
        <authorList>
            <person name="van Ingen J."/>
            <person name="Kohl T."/>
            <person name="Kranzer K."/>
            <person name="Hasse B."/>
            <person name="Keller P."/>
            <person name="Szafranska A."/>
            <person name="Hillemann D."/>
            <person name="Chand M."/>
            <person name="Schreiber P."/>
            <person name="Sommerstein R."/>
            <person name="Berger C."/>
            <person name="Genoni M."/>
            <person name="Ruegg C."/>
            <person name="Troillet N."/>
            <person name="Widmer A.F."/>
            <person name="Becker S.L."/>
            <person name="Herrmann M."/>
            <person name="Eckmanns T."/>
            <person name="Haller S."/>
            <person name="Hoeller C."/>
            <person name="Debast S.B."/>
            <person name="Wolfhagen M.J."/>
            <person name="Hopman J."/>
            <person name="Kluytmans J."/>
            <person name="Langelaar M."/>
            <person name="Notermans D.W."/>
            <person name="ten Oever J."/>
            <person name="van den Barselaar P."/>
            <person name="Vonk A.B.A."/>
            <person name="Vos M.C."/>
            <person name="Ahmed N."/>
            <person name="Brown T."/>
            <person name="Crook D."/>
            <person name="Lamagni T."/>
            <person name="Phin N."/>
            <person name="Smith E.G."/>
            <person name="Zambon M."/>
            <person name="Serr A."/>
            <person name="Goetting T."/>
            <person name="Ebner W."/>
            <person name="Thuermer A."/>
            <person name="Utpatel C."/>
            <person name="Sproer C."/>
            <person name="Bunk B."/>
            <person name="Nubel U."/>
            <person name="Bloemberg G."/>
            <person name="Bottger E."/>
            <person name="Niemann S."/>
            <person name="Wagner D."/>
            <person name="Sax H."/>
        </authorList>
    </citation>
    <scope>NUCLEOTIDE SEQUENCE [LARGE SCALE GENOMIC DNA]</scope>
    <source>
        <strain evidence="3 5">ZUERICH-2</strain>
    </source>
</reference>
<evidence type="ECO:0000313" key="3">
    <source>
        <dbReference type="EMBL" id="ASL15128.1"/>
    </source>
</evidence>
<feature type="domain" description="Acyl-CoA thioesterase-like C-terminal" evidence="2">
    <location>
        <begin position="127"/>
        <end position="265"/>
    </location>
</feature>
<sequence>MTDTHPFDEAVRLDTVSADVRRGRTHAEWANMVGPFGGITAAVMLAAVEGQPDRIGEPLALTVNFAAPIADGDFDIALRAARTNRTNQHWIVELSQDGVVKTTATAIFAIRRESWADTEAHPPSAPAPEQLSAVDPGLVRWTGLYDTRYVEGAMPGKGGDPSPSSTTTLWVRDRARRPVDYAALAALCDIFYPRVFLRHGGFLPSGTISLTTYFHADQQLLEAVGDDFVLATAHANRFANGYFDQSAQVWTRAGGLLATTHQIVYFKG</sequence>
<dbReference type="AlphaFoldDB" id="A0A220XV20"/>
<keyword evidence="6" id="KW-1185">Reference proteome</keyword>
<organism evidence="3 5">
    <name type="scientific">Mycobacterium intracellulare subsp. chimaera</name>
    <dbReference type="NCBI Taxonomy" id="222805"/>
    <lineage>
        <taxon>Bacteria</taxon>
        <taxon>Bacillati</taxon>
        <taxon>Actinomycetota</taxon>
        <taxon>Actinomycetes</taxon>
        <taxon>Mycobacteriales</taxon>
        <taxon>Mycobacteriaceae</taxon>
        <taxon>Mycobacterium</taxon>
        <taxon>Mycobacterium avium complex (MAC)</taxon>
    </lineage>
</organism>
<reference evidence="6" key="3">
    <citation type="submission" date="2023-06" db="EMBL/GenBank/DDBJ databases">
        <title>Itaconate inhibition of nontuberculous mycobacteria.</title>
        <authorList>
            <person name="Spilker T."/>
        </authorList>
    </citation>
    <scope>NUCLEOTIDE SEQUENCE [LARGE SCALE GENOMIC DNA]</scope>
    <source>
        <strain evidence="6">FLAC1071</strain>
    </source>
</reference>
<evidence type="ECO:0000259" key="1">
    <source>
        <dbReference type="Pfam" id="PF13622"/>
    </source>
</evidence>
<evidence type="ECO:0000259" key="2">
    <source>
        <dbReference type="Pfam" id="PF20789"/>
    </source>
</evidence>
<evidence type="ECO:0000313" key="6">
    <source>
        <dbReference type="Proteomes" id="UP001529272"/>
    </source>
</evidence>
<gene>
    <name evidence="3" type="ORF">MYCOZU2_02725</name>
    <name evidence="4" type="ORF">QRB35_09425</name>
</gene>
<proteinExistence type="predicted"/>
<accession>A0A220XV20</accession>
<dbReference type="EMBL" id="JASZZX010000005">
    <property type="protein sequence ID" value="MDM3926246.1"/>
    <property type="molecule type" value="Genomic_DNA"/>
</dbReference>